<proteinExistence type="predicted"/>
<evidence type="ECO:0000313" key="3">
    <source>
        <dbReference type="EMBL" id="QCI60020.1"/>
    </source>
</evidence>
<evidence type="ECO:0000259" key="2">
    <source>
        <dbReference type="Pfam" id="PF13559"/>
    </source>
</evidence>
<dbReference type="Pfam" id="PF13559">
    <property type="entry name" value="DUF4129"/>
    <property type="match status" value="1"/>
</dbReference>
<accession>A0A4D7AW87</accession>
<dbReference type="KEGG" id="obj:EIO64_12995"/>
<protein>
    <submittedName>
        <fullName evidence="3">DUF4129 domain-containing protein</fullName>
    </submittedName>
</protein>
<feature type="transmembrane region" description="Helical" evidence="1">
    <location>
        <begin position="127"/>
        <end position="143"/>
    </location>
</feature>
<keyword evidence="1" id="KW-0812">Transmembrane</keyword>
<keyword evidence="4" id="KW-1185">Reference proteome</keyword>
<keyword evidence="1" id="KW-0472">Membrane</keyword>
<gene>
    <name evidence="3" type="ORF">EIO64_12995</name>
</gene>
<feature type="transmembrane region" description="Helical" evidence="1">
    <location>
        <begin position="186"/>
        <end position="206"/>
    </location>
</feature>
<dbReference type="RefSeq" id="WP_119310568.1">
    <property type="nucleotide sequence ID" value="NZ_CP034413.3"/>
</dbReference>
<feature type="transmembrane region" description="Helical" evidence="1">
    <location>
        <begin position="38"/>
        <end position="57"/>
    </location>
</feature>
<feature type="transmembrane region" description="Helical" evidence="1">
    <location>
        <begin position="12"/>
        <end position="32"/>
    </location>
</feature>
<name>A0A4D7AW87_9FIRM</name>
<dbReference type="AlphaFoldDB" id="A0A4D7AW87"/>
<evidence type="ECO:0000256" key="1">
    <source>
        <dbReference type="SAM" id="Phobius"/>
    </source>
</evidence>
<sequence length="436" mass="47743">MRHGKTTALKCLPLATELLIVFLTADILWQLLCGRPPFSMWGFLLSGGLMTAGNSLFLQKPRRFWQILLLNVLLCAVWIPLLSRTLDLTYPPLLVIQVPLYLFPLCRGYHWGVTPVTVRHLHGAGEYMGLYGLFYLIVASFAPQLLDRVPVLLALLALDLLAVVGMRTSGRNTIRAGSPFGRLPALLVPAVLAVLAVAACALLLAARGELIPIFQAVGSLLEGALTAVFRFLTSLFQGRSAGSAGMSSAAGGGSEAALPVESASGPAIAPQLVTALLLLSLAALVLAGVAALVRWLWRSRSRIRLPEEDDDDGLVRQRLGRRGLLSRLGQRLRVRAFLLRYAGTPRAALLELEHWGARRRCRRQSQETPREYLERLAGGPLRDALDAPMQARYSILVDDVERSLYSTLPPRLSREQVRELLSTVHRSARTPPARAK</sequence>
<feature type="domain" description="Protein-glutamine gamma-glutamyltransferase-like C-terminal" evidence="2">
    <location>
        <begin position="349"/>
        <end position="417"/>
    </location>
</feature>
<organism evidence="3 4">
    <name type="scientific">Dysosmobacter welbionis</name>
    <dbReference type="NCBI Taxonomy" id="2093857"/>
    <lineage>
        <taxon>Bacteria</taxon>
        <taxon>Bacillati</taxon>
        <taxon>Bacillota</taxon>
        <taxon>Clostridia</taxon>
        <taxon>Eubacteriales</taxon>
        <taxon>Oscillospiraceae</taxon>
        <taxon>Dysosmobacter</taxon>
    </lineage>
</organism>
<feature type="transmembrane region" description="Helical" evidence="1">
    <location>
        <begin position="272"/>
        <end position="297"/>
    </location>
</feature>
<keyword evidence="1" id="KW-1133">Transmembrane helix</keyword>
<feature type="transmembrane region" description="Helical" evidence="1">
    <location>
        <begin position="149"/>
        <end position="166"/>
    </location>
</feature>
<dbReference type="Proteomes" id="UP000298642">
    <property type="component" value="Chromosome"/>
</dbReference>
<feature type="transmembrane region" description="Helical" evidence="1">
    <location>
        <begin position="64"/>
        <end position="82"/>
    </location>
</feature>
<reference evidence="4" key="1">
    <citation type="submission" date="2018-12" db="EMBL/GenBank/DDBJ databases">
        <title>Dusodibacter welbiota gen. nov., sp. nov., isolated from human faeces and emended description of the Oscillibacter genus.</title>
        <authorList>
            <person name="Le Roy T."/>
            <person name="Van der Smissen P."/>
            <person name="Delzenne N."/>
            <person name="Muccioli G."/>
            <person name="Collet J.F."/>
            <person name="Cani P.D."/>
        </authorList>
    </citation>
    <scope>NUCLEOTIDE SEQUENCE [LARGE SCALE GENOMIC DNA]</scope>
    <source>
        <strain evidence="4">J115</strain>
    </source>
</reference>
<dbReference type="InterPro" id="IPR025403">
    <property type="entry name" value="TgpA-like_C"/>
</dbReference>
<dbReference type="EMBL" id="CP034413">
    <property type="protein sequence ID" value="QCI60020.1"/>
    <property type="molecule type" value="Genomic_DNA"/>
</dbReference>
<evidence type="ECO:0000313" key="4">
    <source>
        <dbReference type="Proteomes" id="UP000298642"/>
    </source>
</evidence>